<evidence type="ECO:0000256" key="4">
    <source>
        <dbReference type="ARBA" id="ARBA00011990"/>
    </source>
</evidence>
<dbReference type="RefSeq" id="WP_116269211.1">
    <property type="nucleotide sequence ID" value="NZ_BGZJ01000001.1"/>
</dbReference>
<dbReference type="GO" id="GO:0008460">
    <property type="term" value="F:dTDP-glucose 4,6-dehydratase activity"/>
    <property type="evidence" value="ECO:0007669"/>
    <property type="project" value="UniProtKB-EC"/>
</dbReference>
<evidence type="ECO:0000256" key="3">
    <source>
        <dbReference type="ARBA" id="ARBA00008178"/>
    </source>
</evidence>
<gene>
    <name evidence="9" type="primary">rfbB_1</name>
    <name evidence="10" type="synonym">rfbB_2</name>
    <name evidence="9" type="ORF">MESMUL_00180</name>
    <name evidence="10" type="ORF">MESMUL_16750</name>
</gene>
<evidence type="ECO:0000256" key="2">
    <source>
        <dbReference type="ARBA" id="ARBA00001911"/>
    </source>
</evidence>
<dbReference type="SUPFAM" id="SSF51735">
    <property type="entry name" value="NAD(P)-binding Rossmann-fold domains"/>
    <property type="match status" value="1"/>
</dbReference>
<dbReference type="Pfam" id="PF16363">
    <property type="entry name" value="GDP_Man_Dehyd"/>
    <property type="match status" value="1"/>
</dbReference>
<comment type="similarity">
    <text evidence="3 7">Belongs to the NAD(P)-dependent epimerase/dehydratase family. dTDP-glucose dehydratase subfamily.</text>
</comment>
<evidence type="ECO:0000256" key="1">
    <source>
        <dbReference type="ARBA" id="ARBA00001539"/>
    </source>
</evidence>
<sequence>MKTLLVTGGAGFIGSCFVLQRIAAGDKVINLDKLTYSGNLMNLKDVESNPNYVFIHGDIGDEKLLRKVLPEYQPDAVVNFAAESHVDRSIVDPDSFVRTNVMGTSILLRCVKDWWNTLEAEKKSAFRFHHISTDEVFGTLSMTDPAFTEETKFAPNSPYSASKASSDHFVRAFHETYGLPTVITNCSNNYGPRQFPEKLIPLMTLNAIQGKPLPIYGSGENIRDWLHVEDHCEAIYDVLTRGRVGETYNVGGRSERNNITIVTKICEILDELRPRKDGKSYKEQITHVADRLGHDLRYAIDCSKIERELGWTPKHKFEDGLRETIEWYLNNSEWVESIQTGEYKNWLKTNYGSRNELS</sequence>
<accession>A0A388SD50</accession>
<dbReference type="EC" id="4.2.1.46" evidence="4 7"/>
<protein>
    <recommendedName>
        <fullName evidence="4 7">dTDP-glucose 4,6-dehydratase</fullName>
        <ecNumber evidence="4 7">4.2.1.46</ecNumber>
    </recommendedName>
</protein>
<dbReference type="NCBIfam" id="TIGR01181">
    <property type="entry name" value="dTDP_gluc_dehyt"/>
    <property type="match status" value="1"/>
</dbReference>
<dbReference type="InterPro" id="IPR016040">
    <property type="entry name" value="NAD(P)-bd_dom"/>
</dbReference>
<dbReference type="EMBL" id="BGZJ01000001">
    <property type="protein sequence ID" value="GBO94321.1"/>
    <property type="molecule type" value="Genomic_DNA"/>
</dbReference>
<evidence type="ECO:0000313" key="10">
    <source>
        <dbReference type="EMBL" id="GBO94321.1"/>
    </source>
</evidence>
<dbReference type="GO" id="GO:0009225">
    <property type="term" value="P:nucleotide-sugar metabolic process"/>
    <property type="evidence" value="ECO:0007669"/>
    <property type="project" value="InterPro"/>
</dbReference>
<dbReference type="PANTHER" id="PTHR43000">
    <property type="entry name" value="DTDP-D-GLUCOSE 4,6-DEHYDRATASE-RELATED"/>
    <property type="match status" value="1"/>
</dbReference>
<reference evidence="9 11" key="1">
    <citation type="journal article" date="2018" name="Int. J. Syst. Evol. Microbiol.">
        <title>Mesosutterella multiformis gen. nov., sp. nov., a member of the family Sutterellaceae and Sutterella megalosphaeroides sp. nov., isolated from human faeces.</title>
        <authorList>
            <person name="Sakamoto M."/>
            <person name="Ikeyama N."/>
            <person name="Kunihiro T."/>
            <person name="Iino T."/>
            <person name="Yuki M."/>
            <person name="Ohkuma M."/>
        </authorList>
    </citation>
    <scope>NUCLEOTIDE SEQUENCE [LARGE SCALE GENOMIC DNA]</scope>
    <source>
        <strain evidence="9 11">4NBBH2</strain>
    </source>
</reference>
<keyword evidence="5" id="KW-0520">NAD</keyword>
<dbReference type="Proteomes" id="UP000266091">
    <property type="component" value="Unassembled WGS sequence"/>
</dbReference>
<reference evidence="9" key="2">
    <citation type="journal article" date="2019" name="Microbiol. Resour. Announc.">
        <title>Draft Genome Sequence of Mesosutterella multiformis JCM 32464T, a Member of the Family Sutterellaceae, Isolated from Human Feces.</title>
        <authorList>
            <person name="Ikeyama N."/>
            <person name="Ohkuma M."/>
            <person name="Sakamoto M."/>
        </authorList>
    </citation>
    <scope>NUCLEOTIDE SEQUENCE</scope>
    <source>
        <strain evidence="9">4NBBH2</strain>
    </source>
</reference>
<dbReference type="AlphaFoldDB" id="A0A388SD50"/>
<evidence type="ECO:0000259" key="8">
    <source>
        <dbReference type="Pfam" id="PF16363"/>
    </source>
</evidence>
<dbReference type="PROSITE" id="PS51257">
    <property type="entry name" value="PROKAR_LIPOPROTEIN"/>
    <property type="match status" value="1"/>
</dbReference>
<comment type="catalytic activity">
    <reaction evidence="1 7">
        <text>dTDP-alpha-D-glucose = dTDP-4-dehydro-6-deoxy-alpha-D-glucose + H2O</text>
        <dbReference type="Rhea" id="RHEA:17221"/>
        <dbReference type="ChEBI" id="CHEBI:15377"/>
        <dbReference type="ChEBI" id="CHEBI:57477"/>
        <dbReference type="ChEBI" id="CHEBI:57649"/>
        <dbReference type="EC" id="4.2.1.46"/>
    </reaction>
</comment>
<dbReference type="Gene3D" id="3.90.25.10">
    <property type="entry name" value="UDP-galactose 4-epimerase, domain 1"/>
    <property type="match status" value="1"/>
</dbReference>
<dbReference type="OrthoDB" id="9803010at2"/>
<evidence type="ECO:0000256" key="6">
    <source>
        <dbReference type="ARBA" id="ARBA00023239"/>
    </source>
</evidence>
<dbReference type="EMBL" id="BGZJ01000001">
    <property type="protein sequence ID" value="GBO92664.1"/>
    <property type="molecule type" value="Genomic_DNA"/>
</dbReference>
<proteinExistence type="inferred from homology"/>
<keyword evidence="6 7" id="KW-0456">Lyase</keyword>
<feature type="domain" description="NAD(P)-binding" evidence="8">
    <location>
        <begin position="5"/>
        <end position="324"/>
    </location>
</feature>
<dbReference type="Gene3D" id="3.40.50.720">
    <property type="entry name" value="NAD(P)-binding Rossmann-like Domain"/>
    <property type="match status" value="1"/>
</dbReference>
<evidence type="ECO:0000313" key="11">
    <source>
        <dbReference type="Proteomes" id="UP000266091"/>
    </source>
</evidence>
<dbReference type="InterPro" id="IPR036291">
    <property type="entry name" value="NAD(P)-bd_dom_sf"/>
</dbReference>
<evidence type="ECO:0000256" key="5">
    <source>
        <dbReference type="ARBA" id="ARBA00023027"/>
    </source>
</evidence>
<evidence type="ECO:0000256" key="7">
    <source>
        <dbReference type="RuleBase" id="RU004473"/>
    </source>
</evidence>
<dbReference type="InterPro" id="IPR005888">
    <property type="entry name" value="dTDP_Gluc_deHydtase"/>
</dbReference>
<accession>A0A401LLX8</accession>
<evidence type="ECO:0000313" key="9">
    <source>
        <dbReference type="EMBL" id="GBO92664.1"/>
    </source>
</evidence>
<comment type="cofactor">
    <cofactor evidence="2 7">
        <name>NAD(+)</name>
        <dbReference type="ChEBI" id="CHEBI:57540"/>
    </cofactor>
</comment>
<name>A0A388SD50_9BURK</name>
<keyword evidence="11" id="KW-1185">Reference proteome</keyword>
<comment type="caution">
    <text evidence="9">The sequence shown here is derived from an EMBL/GenBank/DDBJ whole genome shotgun (WGS) entry which is preliminary data.</text>
</comment>
<dbReference type="CDD" id="cd05246">
    <property type="entry name" value="dTDP_GD_SDR_e"/>
    <property type="match status" value="1"/>
</dbReference>
<organism evidence="9 11">
    <name type="scientific">Mesosutterella multiformis</name>
    <dbReference type="NCBI Taxonomy" id="2259133"/>
    <lineage>
        <taxon>Bacteria</taxon>
        <taxon>Pseudomonadati</taxon>
        <taxon>Pseudomonadota</taxon>
        <taxon>Betaproteobacteria</taxon>
        <taxon>Burkholderiales</taxon>
        <taxon>Sutterellaceae</taxon>
        <taxon>Mesosutterella</taxon>
    </lineage>
</organism>